<keyword evidence="8 16" id="KW-0274">FAD</keyword>
<dbReference type="InterPro" id="IPR003170">
    <property type="entry name" value="MurB"/>
</dbReference>
<dbReference type="GO" id="GO:0005829">
    <property type="term" value="C:cytosol"/>
    <property type="evidence" value="ECO:0007669"/>
    <property type="project" value="TreeGrafter"/>
</dbReference>
<dbReference type="GO" id="GO:0008360">
    <property type="term" value="P:regulation of cell shape"/>
    <property type="evidence" value="ECO:0007669"/>
    <property type="project" value="UniProtKB-KW"/>
</dbReference>
<dbReference type="InterPro" id="IPR011601">
    <property type="entry name" value="MurB_C"/>
</dbReference>
<dbReference type="Pfam" id="PF02873">
    <property type="entry name" value="MurB_C"/>
    <property type="match status" value="1"/>
</dbReference>
<dbReference type="PANTHER" id="PTHR21071:SF4">
    <property type="entry name" value="UDP-N-ACETYLENOLPYRUVOYLGLUCOSAMINE REDUCTASE"/>
    <property type="match status" value="1"/>
</dbReference>
<evidence type="ECO:0000256" key="1">
    <source>
        <dbReference type="ARBA" id="ARBA00001974"/>
    </source>
</evidence>
<dbReference type="Proteomes" id="UP000886819">
    <property type="component" value="Unassembled WGS sequence"/>
</dbReference>
<dbReference type="NCBIfam" id="NF010480">
    <property type="entry name" value="PRK13905.1"/>
    <property type="match status" value="1"/>
</dbReference>
<feature type="active site" evidence="16">
    <location>
        <position position="294"/>
    </location>
</feature>
<keyword evidence="5 16" id="KW-0963">Cytoplasm</keyword>
<comment type="caution">
    <text evidence="18">The sequence shown here is derived from an EMBL/GenBank/DDBJ whole genome shotgun (WGS) entry which is preliminary data.</text>
</comment>
<keyword evidence="14 16" id="KW-0961">Cell wall biogenesis/degradation</keyword>
<protein>
    <recommendedName>
        <fullName evidence="16">UDP-N-acetylenolpyruvoylglucosamine reductase</fullName>
        <ecNumber evidence="16">1.3.1.98</ecNumber>
    </recommendedName>
    <alternativeName>
        <fullName evidence="16">UDP-N-acetylmuramate dehydrogenase</fullName>
    </alternativeName>
</protein>
<dbReference type="GO" id="GO:0071555">
    <property type="term" value="P:cell wall organization"/>
    <property type="evidence" value="ECO:0007669"/>
    <property type="project" value="UniProtKB-KW"/>
</dbReference>
<reference evidence="18" key="2">
    <citation type="journal article" date="2021" name="PeerJ">
        <title>Extensive microbial diversity within the chicken gut microbiome revealed by metagenomics and culture.</title>
        <authorList>
            <person name="Gilroy R."/>
            <person name="Ravi A."/>
            <person name="Getino M."/>
            <person name="Pursley I."/>
            <person name="Horton D.L."/>
            <person name="Alikhan N.F."/>
            <person name="Baker D."/>
            <person name="Gharbi K."/>
            <person name="Hall N."/>
            <person name="Watson M."/>
            <person name="Adriaenssens E.M."/>
            <person name="Foster-Nyarko E."/>
            <person name="Jarju S."/>
            <person name="Secka A."/>
            <person name="Antonio M."/>
            <person name="Oren A."/>
            <person name="Chaudhuri R.R."/>
            <person name="La Ragione R."/>
            <person name="Hildebrand F."/>
            <person name="Pallen M.J."/>
        </authorList>
    </citation>
    <scope>NUCLEOTIDE SEQUENCE</scope>
    <source>
        <strain evidence="18">ChiHile30-977</strain>
    </source>
</reference>
<keyword evidence="10 16" id="KW-0133">Cell shape</keyword>
<keyword evidence="12 16" id="KW-0560">Oxidoreductase</keyword>
<evidence type="ECO:0000256" key="5">
    <source>
        <dbReference type="ARBA" id="ARBA00022490"/>
    </source>
</evidence>
<dbReference type="SUPFAM" id="SSF56194">
    <property type="entry name" value="Uridine diphospho-N-Acetylenolpyruvylglucosamine reductase, MurB, C-terminal domain"/>
    <property type="match status" value="1"/>
</dbReference>
<dbReference type="InterPro" id="IPR016169">
    <property type="entry name" value="FAD-bd_PCMH_sub2"/>
</dbReference>
<comment type="pathway">
    <text evidence="4 16">Cell wall biogenesis; peptidoglycan biosynthesis.</text>
</comment>
<dbReference type="HAMAP" id="MF_00037">
    <property type="entry name" value="MurB"/>
    <property type="match status" value="1"/>
</dbReference>
<dbReference type="InterPro" id="IPR036318">
    <property type="entry name" value="FAD-bd_PCMH-like_sf"/>
</dbReference>
<accession>A0A9D0YWX9</accession>
<comment type="catalytic activity">
    <reaction evidence="15 16">
        <text>UDP-N-acetyl-alpha-D-muramate + NADP(+) = UDP-N-acetyl-3-O-(1-carboxyvinyl)-alpha-D-glucosamine + NADPH + H(+)</text>
        <dbReference type="Rhea" id="RHEA:12248"/>
        <dbReference type="ChEBI" id="CHEBI:15378"/>
        <dbReference type="ChEBI" id="CHEBI:57783"/>
        <dbReference type="ChEBI" id="CHEBI:58349"/>
        <dbReference type="ChEBI" id="CHEBI:68483"/>
        <dbReference type="ChEBI" id="CHEBI:70757"/>
        <dbReference type="EC" id="1.3.1.98"/>
    </reaction>
</comment>
<dbReference type="EC" id="1.3.1.98" evidence="16"/>
<evidence type="ECO:0000256" key="13">
    <source>
        <dbReference type="ARBA" id="ARBA00023306"/>
    </source>
</evidence>
<comment type="subcellular location">
    <subcellularLocation>
        <location evidence="3 16">Cytoplasm</location>
    </subcellularLocation>
</comment>
<comment type="function">
    <text evidence="2 16">Cell wall formation.</text>
</comment>
<sequence>MAETLSRALAAQGMRVLCGESLARRTTLRVGGPARWLVEPACEAQVAQALQAARNEGVEVLILGNGSNLLVRDGGFDGLVIAIGPAMSSFAREGDGYVVQAGCPLVRLAQQAQADGLSGLESLSGIPGTVGGAAWMNAGAYGTDMSRLVLQVRALDAQGRACTLRAPALGFGYRRSAMMAQGLTVTEVTLRLQPGDPAEIAESMRACARARREKQPLSLPSAGSFFKRPEGHFAGALIEQAGLKGVSVGGAQVSPLHAGFLVNTGGATARDFLELMALVQRRVLAHSGIMLEAEVRILGCDSSC</sequence>
<dbReference type="InterPro" id="IPR006094">
    <property type="entry name" value="Oxid_FAD_bind_N"/>
</dbReference>
<dbReference type="PROSITE" id="PS51387">
    <property type="entry name" value="FAD_PCMH"/>
    <property type="match status" value="1"/>
</dbReference>
<dbReference type="GO" id="GO:0071949">
    <property type="term" value="F:FAD binding"/>
    <property type="evidence" value="ECO:0007669"/>
    <property type="project" value="InterPro"/>
</dbReference>
<dbReference type="SUPFAM" id="SSF56176">
    <property type="entry name" value="FAD-binding/transporter-associated domain-like"/>
    <property type="match status" value="1"/>
</dbReference>
<dbReference type="InterPro" id="IPR016166">
    <property type="entry name" value="FAD-bd_PCMH"/>
</dbReference>
<dbReference type="GO" id="GO:0009252">
    <property type="term" value="P:peptidoglycan biosynthetic process"/>
    <property type="evidence" value="ECO:0007669"/>
    <property type="project" value="UniProtKB-UniRule"/>
</dbReference>
<evidence type="ECO:0000256" key="6">
    <source>
        <dbReference type="ARBA" id="ARBA00022618"/>
    </source>
</evidence>
<evidence type="ECO:0000256" key="4">
    <source>
        <dbReference type="ARBA" id="ARBA00004752"/>
    </source>
</evidence>
<keyword evidence="13 16" id="KW-0131">Cell cycle</keyword>
<keyword evidence="7 16" id="KW-0285">Flavoprotein</keyword>
<dbReference type="Pfam" id="PF01565">
    <property type="entry name" value="FAD_binding_4"/>
    <property type="match status" value="1"/>
</dbReference>
<evidence type="ECO:0000256" key="15">
    <source>
        <dbReference type="ARBA" id="ARBA00048914"/>
    </source>
</evidence>
<evidence type="ECO:0000256" key="9">
    <source>
        <dbReference type="ARBA" id="ARBA00022857"/>
    </source>
</evidence>
<comment type="similarity">
    <text evidence="16">Belongs to the MurB family.</text>
</comment>
<evidence type="ECO:0000313" key="19">
    <source>
        <dbReference type="Proteomes" id="UP000886819"/>
    </source>
</evidence>
<dbReference type="InterPro" id="IPR036635">
    <property type="entry name" value="MurB_C_sf"/>
</dbReference>
<dbReference type="Gene3D" id="3.30.465.10">
    <property type="match status" value="1"/>
</dbReference>
<evidence type="ECO:0000256" key="11">
    <source>
        <dbReference type="ARBA" id="ARBA00022984"/>
    </source>
</evidence>
<dbReference type="Gene3D" id="3.30.43.10">
    <property type="entry name" value="Uridine Diphospho-n-acetylenolpyruvylglucosamine Reductase, domain 2"/>
    <property type="match status" value="1"/>
</dbReference>
<feature type="active site" evidence="16">
    <location>
        <position position="174"/>
    </location>
</feature>
<dbReference type="AlphaFoldDB" id="A0A9D0YWX9"/>
<name>A0A9D0YWX9_9FIRM</name>
<gene>
    <name evidence="16 18" type="primary">murB</name>
    <name evidence="18" type="ORF">IAA66_09230</name>
</gene>
<evidence type="ECO:0000256" key="12">
    <source>
        <dbReference type="ARBA" id="ARBA00023002"/>
    </source>
</evidence>
<evidence type="ECO:0000313" key="18">
    <source>
        <dbReference type="EMBL" id="HIQ63746.1"/>
    </source>
</evidence>
<evidence type="ECO:0000256" key="10">
    <source>
        <dbReference type="ARBA" id="ARBA00022960"/>
    </source>
</evidence>
<evidence type="ECO:0000259" key="17">
    <source>
        <dbReference type="PROSITE" id="PS51387"/>
    </source>
</evidence>
<dbReference type="EMBL" id="DVFI01000123">
    <property type="protein sequence ID" value="HIQ63746.1"/>
    <property type="molecule type" value="Genomic_DNA"/>
</dbReference>
<keyword evidence="6 16" id="KW-0132">Cell division</keyword>
<proteinExistence type="inferred from homology"/>
<evidence type="ECO:0000256" key="2">
    <source>
        <dbReference type="ARBA" id="ARBA00003921"/>
    </source>
</evidence>
<dbReference type="GO" id="GO:0008762">
    <property type="term" value="F:UDP-N-acetylmuramate dehydrogenase activity"/>
    <property type="evidence" value="ECO:0007669"/>
    <property type="project" value="UniProtKB-UniRule"/>
</dbReference>
<dbReference type="PANTHER" id="PTHR21071">
    <property type="entry name" value="UDP-N-ACETYLENOLPYRUVOYLGLUCOSAMINE REDUCTASE"/>
    <property type="match status" value="1"/>
</dbReference>
<organism evidence="18 19">
    <name type="scientific">Candidatus Avichristensenella intestinipullorum</name>
    <dbReference type="NCBI Taxonomy" id="2840693"/>
    <lineage>
        <taxon>Bacteria</taxon>
        <taxon>Bacillati</taxon>
        <taxon>Bacillota</taxon>
        <taxon>Clostridia</taxon>
        <taxon>Candidatus Avichristensenella</taxon>
    </lineage>
</organism>
<feature type="domain" description="FAD-binding PCMH-type" evidence="17">
    <location>
        <begin position="29"/>
        <end position="195"/>
    </location>
</feature>
<evidence type="ECO:0000256" key="8">
    <source>
        <dbReference type="ARBA" id="ARBA00022827"/>
    </source>
</evidence>
<evidence type="ECO:0000256" key="16">
    <source>
        <dbReference type="HAMAP-Rule" id="MF_00037"/>
    </source>
</evidence>
<evidence type="ECO:0000256" key="7">
    <source>
        <dbReference type="ARBA" id="ARBA00022630"/>
    </source>
</evidence>
<dbReference type="Gene3D" id="3.90.78.10">
    <property type="entry name" value="UDP-N-acetylenolpyruvoylglucosamine reductase, C-terminal domain"/>
    <property type="match status" value="1"/>
</dbReference>
<evidence type="ECO:0000256" key="3">
    <source>
        <dbReference type="ARBA" id="ARBA00004496"/>
    </source>
</evidence>
<keyword evidence="9 16" id="KW-0521">NADP</keyword>
<keyword evidence="11 16" id="KW-0573">Peptidoglycan synthesis</keyword>
<dbReference type="GO" id="GO:0051301">
    <property type="term" value="P:cell division"/>
    <property type="evidence" value="ECO:0007669"/>
    <property type="project" value="UniProtKB-KW"/>
</dbReference>
<feature type="active site" description="Proton donor" evidence="16">
    <location>
        <position position="224"/>
    </location>
</feature>
<dbReference type="NCBIfam" id="TIGR00179">
    <property type="entry name" value="murB"/>
    <property type="match status" value="1"/>
</dbReference>
<comment type="cofactor">
    <cofactor evidence="1 16">
        <name>FAD</name>
        <dbReference type="ChEBI" id="CHEBI:57692"/>
    </cofactor>
</comment>
<evidence type="ECO:0000256" key="14">
    <source>
        <dbReference type="ARBA" id="ARBA00023316"/>
    </source>
</evidence>
<reference evidence="18" key="1">
    <citation type="submission" date="2020-10" db="EMBL/GenBank/DDBJ databases">
        <authorList>
            <person name="Gilroy R."/>
        </authorList>
    </citation>
    <scope>NUCLEOTIDE SEQUENCE</scope>
    <source>
        <strain evidence="18">ChiHile30-977</strain>
    </source>
</reference>
<dbReference type="InterPro" id="IPR016167">
    <property type="entry name" value="FAD-bd_PCMH_sub1"/>
</dbReference>